<sequence length="309" mass="33150">MYPAFSIIVFTVLSGAGFGAMAAATLLVSYLGVLGFDITMILGFVLAGIGLGGSVLHLQSPWRARYSLSQWRTSWLSREGVFALATMVLAFIVIVGHLLQPIQAHEGFGAWRISGIIAALLCFATVRATGMIYQSLKAVPAWSSQPTSLMFLIFAATSGGLIALSAAGPSSNMAYGVALFFLFVAWYFKAVIWARVDRLEPTATVGSATGLGDHDDVRLFERPHVTENWLTSEMGFRVARRHAMKLRILAVAVGGVLPGAIIGGVLAGLPHPAVWLAALLTIGGLMVERWLFFAEAKHAMTLYYGEQSV</sequence>
<evidence type="ECO:0000313" key="3">
    <source>
        <dbReference type="Proteomes" id="UP000229498"/>
    </source>
</evidence>
<organism evidence="2 3">
    <name type="scientific">Minwuia thermotolerans</name>
    <dbReference type="NCBI Taxonomy" id="2056226"/>
    <lineage>
        <taxon>Bacteria</taxon>
        <taxon>Pseudomonadati</taxon>
        <taxon>Pseudomonadota</taxon>
        <taxon>Alphaproteobacteria</taxon>
        <taxon>Minwuiales</taxon>
        <taxon>Minwuiaceae</taxon>
        <taxon>Minwuia</taxon>
    </lineage>
</organism>
<feature type="transmembrane region" description="Helical" evidence="1">
    <location>
        <begin position="38"/>
        <end position="59"/>
    </location>
</feature>
<keyword evidence="1" id="KW-0812">Transmembrane</keyword>
<reference evidence="2 3" key="1">
    <citation type="submission" date="2017-11" db="EMBL/GenBank/DDBJ databases">
        <title>Draft genome sequence of Rhizobiales bacterium SY3-13.</title>
        <authorList>
            <person name="Sun C."/>
        </authorList>
    </citation>
    <scope>NUCLEOTIDE SEQUENCE [LARGE SCALE GENOMIC DNA]</scope>
    <source>
        <strain evidence="2 3">SY3-13</strain>
    </source>
</reference>
<dbReference type="GO" id="GO:0009390">
    <property type="term" value="C:dimethyl sulfoxide reductase complex"/>
    <property type="evidence" value="ECO:0007669"/>
    <property type="project" value="TreeGrafter"/>
</dbReference>
<dbReference type="OrthoDB" id="5520897at2"/>
<accession>A0A2M9G5H0</accession>
<comment type="caution">
    <text evidence="2">The sequence shown here is derived from an EMBL/GenBank/DDBJ whole genome shotgun (WGS) entry which is preliminary data.</text>
</comment>
<dbReference type="AlphaFoldDB" id="A0A2M9G5H0"/>
<dbReference type="Pfam" id="PF04976">
    <property type="entry name" value="DmsC"/>
    <property type="match status" value="1"/>
</dbReference>
<dbReference type="RefSeq" id="WP_109792564.1">
    <property type="nucleotide sequence ID" value="NZ_PHIG01000011.1"/>
</dbReference>
<evidence type="ECO:0000256" key="1">
    <source>
        <dbReference type="SAM" id="Phobius"/>
    </source>
</evidence>
<dbReference type="Proteomes" id="UP000229498">
    <property type="component" value="Unassembled WGS sequence"/>
</dbReference>
<dbReference type="PANTHER" id="PTHR38095:SF1">
    <property type="entry name" value="ANAEROBIC DIMETHYL SULFOXIDE REDUCTASE CHAIN YNFH"/>
    <property type="match status" value="1"/>
</dbReference>
<dbReference type="GO" id="GO:0019645">
    <property type="term" value="P:anaerobic electron transport chain"/>
    <property type="evidence" value="ECO:0007669"/>
    <property type="project" value="InterPro"/>
</dbReference>
<proteinExistence type="predicted"/>
<gene>
    <name evidence="2" type="ORF">CVT23_03635</name>
</gene>
<keyword evidence="1" id="KW-1133">Transmembrane helix</keyword>
<dbReference type="PANTHER" id="PTHR38095">
    <property type="entry name" value="ANAEROBIC DIMETHYL SULFOXIDE REDUCTASE CHAIN YNFH"/>
    <property type="match status" value="1"/>
</dbReference>
<feature type="transmembrane region" description="Helical" evidence="1">
    <location>
        <begin position="80"/>
        <end position="99"/>
    </location>
</feature>
<keyword evidence="3" id="KW-1185">Reference proteome</keyword>
<name>A0A2M9G5H0_9PROT</name>
<dbReference type="GO" id="GO:0009389">
    <property type="term" value="F:dimethyl sulfoxide reductase activity"/>
    <property type="evidence" value="ECO:0007669"/>
    <property type="project" value="TreeGrafter"/>
</dbReference>
<feature type="transmembrane region" description="Helical" evidence="1">
    <location>
        <begin position="111"/>
        <end position="128"/>
    </location>
</feature>
<keyword evidence="1" id="KW-0472">Membrane</keyword>
<feature type="transmembrane region" description="Helical" evidence="1">
    <location>
        <begin position="273"/>
        <end position="292"/>
    </location>
</feature>
<dbReference type="InterPro" id="IPR007059">
    <property type="entry name" value="DmsC"/>
</dbReference>
<dbReference type="GO" id="GO:0005886">
    <property type="term" value="C:plasma membrane"/>
    <property type="evidence" value="ECO:0007669"/>
    <property type="project" value="TreeGrafter"/>
</dbReference>
<feature type="transmembrane region" description="Helical" evidence="1">
    <location>
        <begin position="149"/>
        <end position="167"/>
    </location>
</feature>
<evidence type="ECO:0000313" key="2">
    <source>
        <dbReference type="EMBL" id="PJK30967.1"/>
    </source>
</evidence>
<feature type="transmembrane region" description="Helical" evidence="1">
    <location>
        <begin position="173"/>
        <end position="192"/>
    </location>
</feature>
<feature type="transmembrane region" description="Helical" evidence="1">
    <location>
        <begin position="246"/>
        <end position="267"/>
    </location>
</feature>
<protein>
    <submittedName>
        <fullName evidence="2">DMSO reductase</fullName>
    </submittedName>
</protein>
<dbReference type="EMBL" id="PHIG01000011">
    <property type="protein sequence ID" value="PJK30967.1"/>
    <property type="molecule type" value="Genomic_DNA"/>
</dbReference>